<dbReference type="GO" id="GO:0050660">
    <property type="term" value="F:flavin adenine dinucleotide binding"/>
    <property type="evidence" value="ECO:0007669"/>
    <property type="project" value="TreeGrafter"/>
</dbReference>
<dbReference type="PANTHER" id="PTHR43539">
    <property type="entry name" value="FLAVIN-BINDING MONOOXYGENASE-LIKE PROTEIN (AFU_ORTHOLOGUE AFUA_4G09220)"/>
    <property type="match status" value="1"/>
</dbReference>
<evidence type="ECO:0000313" key="2">
    <source>
        <dbReference type="EMBL" id="RCJ19293.1"/>
    </source>
</evidence>
<dbReference type="PRINTS" id="PR00368">
    <property type="entry name" value="FADPNR"/>
</dbReference>
<comment type="caution">
    <text evidence="2">The sequence shown here is derived from an EMBL/GenBank/DDBJ whole genome shotgun (WGS) entry which is preliminary data.</text>
</comment>
<dbReference type="Pfam" id="PF13738">
    <property type="entry name" value="Pyr_redox_3"/>
    <property type="match status" value="1"/>
</dbReference>
<protein>
    <submittedName>
        <fullName evidence="2">Pyridine nucleotide-disulfide oxidoreductase</fullName>
    </submittedName>
</protein>
<dbReference type="PANTHER" id="PTHR43539:SF38">
    <property type="entry name" value="INDOLE-3-PYRUVATE MONOOXYGENASE YUCCA6"/>
    <property type="match status" value="1"/>
</dbReference>
<dbReference type="GO" id="GO:0009851">
    <property type="term" value="P:auxin biosynthetic process"/>
    <property type="evidence" value="ECO:0007669"/>
    <property type="project" value="TreeGrafter"/>
</dbReference>
<dbReference type="SUPFAM" id="SSF51905">
    <property type="entry name" value="FAD/NAD(P)-binding domain"/>
    <property type="match status" value="2"/>
</dbReference>
<gene>
    <name evidence="2" type="ORF">A6770_32055</name>
</gene>
<evidence type="ECO:0000256" key="1">
    <source>
        <dbReference type="ARBA" id="ARBA00023002"/>
    </source>
</evidence>
<keyword evidence="1" id="KW-0560">Oxidoreductase</keyword>
<dbReference type="AlphaFoldDB" id="A0A367Q7N4"/>
<dbReference type="Proteomes" id="UP000252107">
    <property type="component" value="Unassembled WGS sequence"/>
</dbReference>
<evidence type="ECO:0000313" key="3">
    <source>
        <dbReference type="Proteomes" id="UP000252107"/>
    </source>
</evidence>
<organism evidence="2 3">
    <name type="scientific">Nostoc minutum NIES-26</name>
    <dbReference type="NCBI Taxonomy" id="1844469"/>
    <lineage>
        <taxon>Bacteria</taxon>
        <taxon>Bacillati</taxon>
        <taxon>Cyanobacteriota</taxon>
        <taxon>Cyanophyceae</taxon>
        <taxon>Nostocales</taxon>
        <taxon>Nostocaceae</taxon>
        <taxon>Nostoc</taxon>
    </lineage>
</organism>
<proteinExistence type="predicted"/>
<name>A0A367Q7N4_9NOSO</name>
<keyword evidence="3" id="KW-1185">Reference proteome</keyword>
<dbReference type="EMBL" id="LXQD01000341">
    <property type="protein sequence ID" value="RCJ19293.1"/>
    <property type="molecule type" value="Genomic_DNA"/>
</dbReference>
<sequence>MQFSHTQNLLEYIVIGSGPAGLQMGYYLEQQKRSYLILEANEKPSSFFQSFPRHRKLISINKVYTGYTNPEVNLRWDWNSLLSHNQDLLMKNYSERYFPSADDLVKYLADFATSFKLKIKYGAKVTKVSKKDSIFQVVDSEGNVYICRYLIIATGLFKPYTPPIPGIENAENYVDVSIHPEDFKNQQVLILGKGNSAFETADNLVETAAKIHVASPNPLKMAWQTHYVGNLRAVNNNILDTYHLKSQNAILDATILDIKRQNDKFIVTVKYSHACNEVEQLTYDRVIVCTGFKFDVSIFDETCQPKLAINEKFPQQTSEWESSNVKDMYFIGTLMQMRDYKKHMSGFIHGFRYNIHALSKILAHKYYQEKLPYQEIDISPEKITDSIIQRINISSALWQQPGFLCDAIALNKNGQSARYYQDLPVNYVQEKMMDSADEYLLITLEYGAEKAVDPFNIERIARTDRERAELSKFLHPIIRHYSNSQLLQEHHIIEDLVGEWLEEEHILPLLQFCKQQLNSFNPQLV</sequence>
<dbReference type="GO" id="GO:0004497">
    <property type="term" value="F:monooxygenase activity"/>
    <property type="evidence" value="ECO:0007669"/>
    <property type="project" value="TreeGrafter"/>
</dbReference>
<dbReference type="InterPro" id="IPR050982">
    <property type="entry name" value="Auxin_biosynth/cation_transpt"/>
</dbReference>
<reference evidence="2" key="1">
    <citation type="submission" date="2016-04" db="EMBL/GenBank/DDBJ databases">
        <authorList>
            <person name="Tabuchi Yagui T.R."/>
        </authorList>
    </citation>
    <scope>NUCLEOTIDE SEQUENCE [LARGE SCALE GENOMIC DNA]</scope>
    <source>
        <strain evidence="2">NIES-26</strain>
    </source>
</reference>
<dbReference type="Gene3D" id="3.50.50.60">
    <property type="entry name" value="FAD/NAD(P)-binding domain"/>
    <property type="match status" value="2"/>
</dbReference>
<accession>A0A367Q7N4</accession>
<dbReference type="InterPro" id="IPR036188">
    <property type="entry name" value="FAD/NAD-bd_sf"/>
</dbReference>